<sequence length="158" mass="16082">MLEGGVDLVALETFMDLEELLLALEAVRSGAPSMPVLASLTFSSGAGGARTLWGLTPEQAAEKLGEAGADAVGANCGMGTKSMLEVAGRMAKATSLPVAAQPNAGSPVVRDGETIYQESAEEMAALAPEFKRAGVRLLGGCCGSTPEYILAARIILGL</sequence>
<dbReference type="InterPro" id="IPR003726">
    <property type="entry name" value="HCY_dom"/>
</dbReference>
<evidence type="ECO:0000256" key="3">
    <source>
        <dbReference type="PROSITE-ProRule" id="PRU00333"/>
    </source>
</evidence>
<feature type="domain" description="Hcy-binding" evidence="4">
    <location>
        <begin position="1"/>
        <end position="156"/>
    </location>
</feature>
<evidence type="ECO:0000259" key="4">
    <source>
        <dbReference type="PROSITE" id="PS50970"/>
    </source>
</evidence>
<dbReference type="GO" id="GO:0032259">
    <property type="term" value="P:methylation"/>
    <property type="evidence" value="ECO:0007669"/>
    <property type="project" value="UniProtKB-KW"/>
</dbReference>
<dbReference type="EMBL" id="MFIV01000042">
    <property type="protein sequence ID" value="OGF99130.1"/>
    <property type="molecule type" value="Genomic_DNA"/>
</dbReference>
<protein>
    <recommendedName>
        <fullName evidence="4">Hcy-binding domain-containing protein</fullName>
    </recommendedName>
</protein>
<comment type="caution">
    <text evidence="5">The sequence shown here is derived from an EMBL/GenBank/DDBJ whole genome shotgun (WGS) entry which is preliminary data.</text>
</comment>
<evidence type="ECO:0000313" key="6">
    <source>
        <dbReference type="Proteomes" id="UP000176992"/>
    </source>
</evidence>
<keyword evidence="1 3" id="KW-0489">Methyltransferase</keyword>
<evidence type="ECO:0000256" key="1">
    <source>
        <dbReference type="ARBA" id="ARBA00022603"/>
    </source>
</evidence>
<dbReference type="PROSITE" id="PS50970">
    <property type="entry name" value="HCY"/>
    <property type="match status" value="1"/>
</dbReference>
<dbReference type="Gene3D" id="3.20.20.330">
    <property type="entry name" value="Homocysteine-binding-like domain"/>
    <property type="match status" value="1"/>
</dbReference>
<gene>
    <name evidence="5" type="ORF">A2Z86_09725</name>
</gene>
<dbReference type="GO" id="GO:0046872">
    <property type="term" value="F:metal ion binding"/>
    <property type="evidence" value="ECO:0007669"/>
    <property type="project" value="UniProtKB-KW"/>
</dbReference>
<proteinExistence type="predicted"/>
<accession>A0A1F5YG35</accession>
<evidence type="ECO:0000313" key="5">
    <source>
        <dbReference type="EMBL" id="OGF99130.1"/>
    </source>
</evidence>
<feature type="binding site" evidence="3">
    <location>
        <position position="142"/>
    </location>
    <ligand>
        <name>Zn(2+)</name>
        <dbReference type="ChEBI" id="CHEBI:29105"/>
    </ligand>
</feature>
<reference evidence="5 6" key="1">
    <citation type="journal article" date="2016" name="Nat. Commun.">
        <title>Thousands of microbial genomes shed light on interconnected biogeochemical processes in an aquifer system.</title>
        <authorList>
            <person name="Anantharaman K."/>
            <person name="Brown C.T."/>
            <person name="Hug L.A."/>
            <person name="Sharon I."/>
            <person name="Castelle C.J."/>
            <person name="Probst A.J."/>
            <person name="Thomas B.C."/>
            <person name="Singh A."/>
            <person name="Wilkins M.J."/>
            <person name="Karaoz U."/>
            <person name="Brodie E.L."/>
            <person name="Williams K.H."/>
            <person name="Hubbard S.S."/>
            <person name="Banfield J.F."/>
        </authorList>
    </citation>
    <scope>NUCLEOTIDE SEQUENCE [LARGE SCALE GENOMIC DNA]</scope>
</reference>
<dbReference type="Pfam" id="PF02574">
    <property type="entry name" value="S-methyl_trans"/>
    <property type="match status" value="1"/>
</dbReference>
<dbReference type="Proteomes" id="UP000176992">
    <property type="component" value="Unassembled WGS sequence"/>
</dbReference>
<dbReference type="GO" id="GO:0008705">
    <property type="term" value="F:methionine synthase activity"/>
    <property type="evidence" value="ECO:0007669"/>
    <property type="project" value="TreeGrafter"/>
</dbReference>
<dbReference type="GO" id="GO:0005829">
    <property type="term" value="C:cytosol"/>
    <property type="evidence" value="ECO:0007669"/>
    <property type="project" value="TreeGrafter"/>
</dbReference>
<keyword evidence="3" id="KW-0862">Zinc</keyword>
<dbReference type="InterPro" id="IPR050554">
    <property type="entry name" value="Met_Synthase/Corrinoid"/>
</dbReference>
<keyword evidence="3" id="KW-0479">Metal-binding</keyword>
<dbReference type="AlphaFoldDB" id="A0A1F5YG35"/>
<feature type="binding site" evidence="3">
    <location>
        <position position="76"/>
    </location>
    <ligand>
        <name>Zn(2+)</name>
        <dbReference type="ChEBI" id="CHEBI:29105"/>
    </ligand>
</feature>
<organism evidence="5 6">
    <name type="scientific">Candidatus Glassbacteria bacterium GWA2_58_10</name>
    <dbReference type="NCBI Taxonomy" id="1817865"/>
    <lineage>
        <taxon>Bacteria</taxon>
        <taxon>Candidatus Glassiibacteriota</taxon>
    </lineage>
</organism>
<name>A0A1F5YG35_9BACT</name>
<feature type="binding site" evidence="3">
    <location>
        <position position="141"/>
    </location>
    <ligand>
        <name>Zn(2+)</name>
        <dbReference type="ChEBI" id="CHEBI:29105"/>
    </ligand>
</feature>
<dbReference type="PANTHER" id="PTHR45833">
    <property type="entry name" value="METHIONINE SYNTHASE"/>
    <property type="match status" value="1"/>
</dbReference>
<evidence type="ECO:0000256" key="2">
    <source>
        <dbReference type="ARBA" id="ARBA00022679"/>
    </source>
</evidence>
<dbReference type="InterPro" id="IPR036589">
    <property type="entry name" value="HCY_dom_sf"/>
</dbReference>
<comment type="cofactor">
    <cofactor evidence="3">
        <name>Zn(2+)</name>
        <dbReference type="ChEBI" id="CHEBI:29105"/>
    </cofactor>
</comment>
<dbReference type="SUPFAM" id="SSF82282">
    <property type="entry name" value="Homocysteine S-methyltransferase"/>
    <property type="match status" value="1"/>
</dbReference>
<keyword evidence="2 3" id="KW-0808">Transferase</keyword>